<keyword evidence="1" id="KW-0472">Membrane</keyword>
<organism evidence="2 3">
    <name type="scientific">Romboutsia maritimum</name>
    <dbReference type="NCBI Taxonomy" id="2020948"/>
    <lineage>
        <taxon>Bacteria</taxon>
        <taxon>Bacillati</taxon>
        <taxon>Bacillota</taxon>
        <taxon>Clostridia</taxon>
        <taxon>Peptostreptococcales</taxon>
        <taxon>Peptostreptococcaceae</taxon>
        <taxon>Romboutsia</taxon>
    </lineage>
</organism>
<feature type="transmembrane region" description="Helical" evidence="1">
    <location>
        <begin position="244"/>
        <end position="268"/>
    </location>
</feature>
<dbReference type="AlphaFoldDB" id="A0A371IV59"/>
<sequence>MKMNHNIHKLRCENLEDEQFEDLAEVDLMDIADFLDNYIVKKVDEQKIDSTIDILKSYMPKQEVQTIKEHNTFLERMKNNIDLVKFQFSLISKIYFISSLLLILVGTITTMKLDLSIYLSASIIAPIPILLGMFEIIKGRDENVWELELSYKYSLREIVLSRLIIINVVSVLIGIIISINLNNVYSDINLFKMIGIWLIPIFIISSMSLVITSVYRSINSVTLCIMIWILGAVSISIYEKIADITNINIFIVLVISGISTIVASRLFYKKSINSIDCTTFEF</sequence>
<dbReference type="OrthoDB" id="1758337at2"/>
<evidence type="ECO:0000313" key="3">
    <source>
        <dbReference type="Proteomes" id="UP000243494"/>
    </source>
</evidence>
<keyword evidence="1" id="KW-0812">Transmembrane</keyword>
<evidence type="ECO:0000256" key="1">
    <source>
        <dbReference type="SAM" id="Phobius"/>
    </source>
</evidence>
<name>A0A371IV59_9FIRM</name>
<proteinExistence type="predicted"/>
<evidence type="ECO:0008006" key="4">
    <source>
        <dbReference type="Google" id="ProtNLM"/>
    </source>
</evidence>
<reference evidence="2 3" key="1">
    <citation type="journal article" date="2017" name="Genome Announc.">
        <title>Draft Genome Sequence of Romboutsia maritimum sp. nov. Strain CCRI-22766(T), Isolated from Coastal Estuarine Mud.</title>
        <authorList>
            <person name="Maheux A.F."/>
            <person name="Boudreau D.K."/>
            <person name="Berube E."/>
            <person name="Boissinot M."/>
            <person name="Raymond F."/>
            <person name="Brodeur S."/>
            <person name="Corbeil J."/>
            <person name="Brightwell G."/>
            <person name="Broda D."/>
            <person name="Omar R.F."/>
            <person name="Bergeron M.G."/>
        </authorList>
    </citation>
    <scope>NUCLEOTIDE SEQUENCE [LARGE SCALE GENOMIC DNA]</scope>
    <source>
        <strain evidence="2 3">CCRI-22766</strain>
    </source>
</reference>
<dbReference type="EMBL" id="NOJZ02000003">
    <property type="protein sequence ID" value="RDY24355.1"/>
    <property type="molecule type" value="Genomic_DNA"/>
</dbReference>
<gene>
    <name evidence="2" type="ORF">CHF27_003090</name>
</gene>
<feature type="transmembrane region" description="Helical" evidence="1">
    <location>
        <begin position="94"/>
        <end position="111"/>
    </location>
</feature>
<accession>A0A371IV59</accession>
<feature type="transmembrane region" description="Helical" evidence="1">
    <location>
        <begin position="218"/>
        <end position="238"/>
    </location>
</feature>
<comment type="caution">
    <text evidence="2">The sequence shown here is derived from an EMBL/GenBank/DDBJ whole genome shotgun (WGS) entry which is preliminary data.</text>
</comment>
<feature type="transmembrane region" description="Helical" evidence="1">
    <location>
        <begin position="117"/>
        <end position="137"/>
    </location>
</feature>
<feature type="transmembrane region" description="Helical" evidence="1">
    <location>
        <begin position="158"/>
        <end position="179"/>
    </location>
</feature>
<evidence type="ECO:0000313" key="2">
    <source>
        <dbReference type="EMBL" id="RDY24355.1"/>
    </source>
</evidence>
<keyword evidence="3" id="KW-1185">Reference proteome</keyword>
<keyword evidence="1" id="KW-1133">Transmembrane helix</keyword>
<feature type="transmembrane region" description="Helical" evidence="1">
    <location>
        <begin position="191"/>
        <end position="211"/>
    </location>
</feature>
<dbReference type="Proteomes" id="UP000243494">
    <property type="component" value="Unassembled WGS sequence"/>
</dbReference>
<protein>
    <recommendedName>
        <fullName evidence="4">ABC-2 transporter permease</fullName>
    </recommendedName>
</protein>